<name>A0A0G2HUY7_9PEZI</name>
<evidence type="ECO:0000313" key="3">
    <source>
        <dbReference type="Proteomes" id="UP000034680"/>
    </source>
</evidence>
<organism evidence="2 3">
    <name type="scientific">Diaporthe ampelina</name>
    <dbReference type="NCBI Taxonomy" id="1214573"/>
    <lineage>
        <taxon>Eukaryota</taxon>
        <taxon>Fungi</taxon>
        <taxon>Dikarya</taxon>
        <taxon>Ascomycota</taxon>
        <taxon>Pezizomycotina</taxon>
        <taxon>Sordariomycetes</taxon>
        <taxon>Sordariomycetidae</taxon>
        <taxon>Diaporthales</taxon>
        <taxon>Diaporthaceae</taxon>
        <taxon>Diaporthe</taxon>
    </lineage>
</organism>
<dbReference type="Proteomes" id="UP000034680">
    <property type="component" value="Unassembled WGS sequence"/>
</dbReference>
<feature type="signal peptide" evidence="1">
    <location>
        <begin position="1"/>
        <end position="19"/>
    </location>
</feature>
<evidence type="ECO:0000313" key="2">
    <source>
        <dbReference type="EMBL" id="KKY31855.1"/>
    </source>
</evidence>
<evidence type="ECO:0000256" key="1">
    <source>
        <dbReference type="SAM" id="SignalP"/>
    </source>
</evidence>
<reference evidence="2 3" key="2">
    <citation type="submission" date="2015-05" db="EMBL/GenBank/DDBJ databases">
        <authorList>
            <person name="Morales-Cruz A."/>
            <person name="Amrine K.C."/>
            <person name="Cantu D."/>
        </authorList>
    </citation>
    <scope>NUCLEOTIDE SEQUENCE [LARGE SCALE GENOMIC DNA]</scope>
    <source>
        <strain evidence="2">DA912</strain>
    </source>
</reference>
<comment type="caution">
    <text evidence="2">The sequence shown here is derived from an EMBL/GenBank/DDBJ whole genome shotgun (WGS) entry which is preliminary data.</text>
</comment>
<feature type="chain" id="PRO_5002545164" evidence="1">
    <location>
        <begin position="20"/>
        <end position="80"/>
    </location>
</feature>
<dbReference type="EMBL" id="LCUC01000353">
    <property type="protein sequence ID" value="KKY31855.1"/>
    <property type="molecule type" value="Genomic_DNA"/>
</dbReference>
<proteinExistence type="predicted"/>
<accession>A0A0G2HUY7</accession>
<gene>
    <name evidence="2" type="ORF">UCDDA912_g08144</name>
</gene>
<sequence>MRLTAFITVFAAITGQAIAAPARGSNNNNNNNNAVASAEGQACTQSIDGTTADGTCNAIGQCVVQSPPNIEQRFKNDQCA</sequence>
<keyword evidence="1" id="KW-0732">Signal</keyword>
<keyword evidence="3" id="KW-1185">Reference proteome</keyword>
<protein>
    <submittedName>
        <fullName evidence="2">Uncharacterized protein</fullName>
    </submittedName>
</protein>
<dbReference type="AlphaFoldDB" id="A0A0G2HUY7"/>
<dbReference type="OrthoDB" id="5075006at2759"/>
<reference evidence="2 3" key="1">
    <citation type="submission" date="2015-05" db="EMBL/GenBank/DDBJ databases">
        <title>Distinctive expansion of gene families associated with plant cell wall degradation and secondary metabolism in the genomes of grapevine trunk pathogens.</title>
        <authorList>
            <person name="Lawrence D.P."/>
            <person name="Travadon R."/>
            <person name="Rolshausen P.E."/>
            <person name="Baumgartner K."/>
        </authorList>
    </citation>
    <scope>NUCLEOTIDE SEQUENCE [LARGE SCALE GENOMIC DNA]</scope>
    <source>
        <strain evidence="2">DA912</strain>
    </source>
</reference>